<organism evidence="8 9">
    <name type="scientific">Microlunatus endophyticus</name>
    <dbReference type="NCBI Taxonomy" id="1716077"/>
    <lineage>
        <taxon>Bacteria</taxon>
        <taxon>Bacillati</taxon>
        <taxon>Actinomycetota</taxon>
        <taxon>Actinomycetes</taxon>
        <taxon>Propionibacteriales</taxon>
        <taxon>Propionibacteriaceae</taxon>
        <taxon>Microlunatus</taxon>
    </lineage>
</organism>
<comment type="caution">
    <text evidence="8">The sequence shown here is derived from an EMBL/GenBank/DDBJ whole genome shotgun (WGS) entry which is preliminary data.</text>
</comment>
<evidence type="ECO:0000313" key="9">
    <source>
        <dbReference type="Proteomes" id="UP000613840"/>
    </source>
</evidence>
<dbReference type="Pfam" id="PF00892">
    <property type="entry name" value="EamA"/>
    <property type="match status" value="1"/>
</dbReference>
<dbReference type="GO" id="GO:0016020">
    <property type="term" value="C:membrane"/>
    <property type="evidence" value="ECO:0007669"/>
    <property type="project" value="UniProtKB-SubCell"/>
</dbReference>
<evidence type="ECO:0000259" key="7">
    <source>
        <dbReference type="Pfam" id="PF00892"/>
    </source>
</evidence>
<dbReference type="SUPFAM" id="SSF103481">
    <property type="entry name" value="Multidrug resistance efflux transporter EmrE"/>
    <property type="match status" value="2"/>
</dbReference>
<comment type="subcellular location">
    <subcellularLocation>
        <location evidence="1">Membrane</location>
        <topology evidence="1">Multi-pass membrane protein</topology>
    </subcellularLocation>
</comment>
<dbReference type="Gene3D" id="1.10.3730.20">
    <property type="match status" value="1"/>
</dbReference>
<feature type="transmembrane region" description="Helical" evidence="6">
    <location>
        <begin position="262"/>
        <end position="281"/>
    </location>
</feature>
<dbReference type="RefSeq" id="WP_188894754.1">
    <property type="nucleotide sequence ID" value="NZ_BMMZ01000003.1"/>
</dbReference>
<evidence type="ECO:0000256" key="4">
    <source>
        <dbReference type="ARBA" id="ARBA00022989"/>
    </source>
</evidence>
<keyword evidence="4 6" id="KW-1133">Transmembrane helix</keyword>
<dbReference type="EMBL" id="BMMZ01000003">
    <property type="protein sequence ID" value="GGL59145.1"/>
    <property type="molecule type" value="Genomic_DNA"/>
</dbReference>
<keyword evidence="5 6" id="KW-0472">Membrane</keyword>
<evidence type="ECO:0000256" key="6">
    <source>
        <dbReference type="SAM" id="Phobius"/>
    </source>
</evidence>
<keyword evidence="9" id="KW-1185">Reference proteome</keyword>
<evidence type="ECO:0000313" key="8">
    <source>
        <dbReference type="EMBL" id="GGL59145.1"/>
    </source>
</evidence>
<dbReference type="PANTHER" id="PTHR32322:SF2">
    <property type="entry name" value="EAMA DOMAIN-CONTAINING PROTEIN"/>
    <property type="match status" value="1"/>
</dbReference>
<protein>
    <submittedName>
        <fullName evidence="8">Membrane protein</fullName>
    </submittedName>
</protein>
<name>A0A917S610_9ACTN</name>
<feature type="transmembrane region" description="Helical" evidence="6">
    <location>
        <begin position="144"/>
        <end position="163"/>
    </location>
</feature>
<evidence type="ECO:0000256" key="2">
    <source>
        <dbReference type="ARBA" id="ARBA00007362"/>
    </source>
</evidence>
<gene>
    <name evidence="8" type="ORF">GCM10011575_17070</name>
</gene>
<evidence type="ECO:0000256" key="5">
    <source>
        <dbReference type="ARBA" id="ARBA00023136"/>
    </source>
</evidence>
<feature type="transmembrane region" description="Helical" evidence="6">
    <location>
        <begin position="175"/>
        <end position="193"/>
    </location>
</feature>
<accession>A0A917S610</accession>
<dbReference type="InterPro" id="IPR000620">
    <property type="entry name" value="EamA_dom"/>
</dbReference>
<dbReference type="PANTHER" id="PTHR32322">
    <property type="entry name" value="INNER MEMBRANE TRANSPORTER"/>
    <property type="match status" value="1"/>
</dbReference>
<feature type="transmembrane region" description="Helical" evidence="6">
    <location>
        <begin position="122"/>
        <end position="138"/>
    </location>
</feature>
<feature type="transmembrane region" description="Helical" evidence="6">
    <location>
        <begin position="41"/>
        <end position="59"/>
    </location>
</feature>
<feature type="transmembrane region" description="Helical" evidence="6">
    <location>
        <begin position="71"/>
        <end position="89"/>
    </location>
</feature>
<feature type="domain" description="EamA" evidence="7">
    <location>
        <begin position="145"/>
        <end position="277"/>
    </location>
</feature>
<reference evidence="8" key="1">
    <citation type="journal article" date="2014" name="Int. J. Syst. Evol. Microbiol.">
        <title>Complete genome sequence of Corynebacterium casei LMG S-19264T (=DSM 44701T), isolated from a smear-ripened cheese.</title>
        <authorList>
            <consortium name="US DOE Joint Genome Institute (JGI-PGF)"/>
            <person name="Walter F."/>
            <person name="Albersmeier A."/>
            <person name="Kalinowski J."/>
            <person name="Ruckert C."/>
        </authorList>
    </citation>
    <scope>NUCLEOTIDE SEQUENCE</scope>
    <source>
        <strain evidence="8">CGMCC 4.7306</strain>
    </source>
</reference>
<feature type="transmembrane region" description="Helical" evidence="6">
    <location>
        <begin position="235"/>
        <end position="256"/>
    </location>
</feature>
<reference evidence="8" key="2">
    <citation type="submission" date="2020-09" db="EMBL/GenBank/DDBJ databases">
        <authorList>
            <person name="Sun Q."/>
            <person name="Zhou Y."/>
        </authorList>
    </citation>
    <scope>NUCLEOTIDE SEQUENCE</scope>
    <source>
        <strain evidence="8">CGMCC 4.7306</strain>
    </source>
</reference>
<dbReference type="InterPro" id="IPR050638">
    <property type="entry name" value="AA-Vitamin_Transporters"/>
</dbReference>
<feature type="transmembrane region" description="Helical" evidence="6">
    <location>
        <begin position="95"/>
        <end position="115"/>
    </location>
</feature>
<feature type="transmembrane region" description="Helical" evidence="6">
    <location>
        <begin position="205"/>
        <end position="223"/>
    </location>
</feature>
<evidence type="ECO:0000256" key="3">
    <source>
        <dbReference type="ARBA" id="ARBA00022692"/>
    </source>
</evidence>
<sequence length="287" mass="29846">MRWPGVLVRRIPAPLLVIAGIISLQVGAAIAKDFFGSLPPTAFVWLRLLCTAIILLAVARPRLTGRSRTDLVVAFAFGCCLAIMNFSIYHAMARIPLGVAVTIEFLGPLGVAIVASRRAVDVILVVLAAAGVALLGFTPSGLNVPGVLFALAAAASWAGYILLSTETGRRWPGISGLAVASVVGAIGLAAPAILQAGSRLLDPKLLIIGVMVALMSSVIPYSLELNALRRIPRGVFGVLMSLEPAAAALAGMVVIGEFLEPTQWIAIGCIILASVGTTSLLRRPRST</sequence>
<dbReference type="InterPro" id="IPR037185">
    <property type="entry name" value="EmrE-like"/>
</dbReference>
<evidence type="ECO:0000256" key="1">
    <source>
        <dbReference type="ARBA" id="ARBA00004141"/>
    </source>
</evidence>
<proteinExistence type="inferred from homology"/>
<dbReference type="Proteomes" id="UP000613840">
    <property type="component" value="Unassembled WGS sequence"/>
</dbReference>
<dbReference type="AlphaFoldDB" id="A0A917S610"/>
<comment type="similarity">
    <text evidence="2">Belongs to the EamA transporter family.</text>
</comment>
<keyword evidence="3 6" id="KW-0812">Transmembrane</keyword>